<dbReference type="SUPFAM" id="SSF46689">
    <property type="entry name" value="Homeodomain-like"/>
    <property type="match status" value="1"/>
</dbReference>
<gene>
    <name evidence="4" type="ORF">B5P37_05390</name>
</gene>
<keyword evidence="5" id="KW-1185">Reference proteome</keyword>
<evidence type="ECO:0000313" key="5">
    <source>
        <dbReference type="Proteomes" id="UP000242864"/>
    </source>
</evidence>
<evidence type="ECO:0000313" key="4">
    <source>
        <dbReference type="EMBL" id="ARJ50790.1"/>
    </source>
</evidence>
<dbReference type="InterPro" id="IPR050624">
    <property type="entry name" value="HTH-type_Tx_Regulator"/>
</dbReference>
<dbReference type="InterPro" id="IPR009057">
    <property type="entry name" value="Homeodomain-like_sf"/>
</dbReference>
<dbReference type="EMBL" id="CP020773">
    <property type="protein sequence ID" value="ARJ50790.1"/>
    <property type="molecule type" value="Genomic_DNA"/>
</dbReference>
<dbReference type="Pfam" id="PF00440">
    <property type="entry name" value="TetR_N"/>
    <property type="match status" value="1"/>
</dbReference>
<keyword evidence="1 2" id="KW-0238">DNA-binding</keyword>
<dbReference type="PROSITE" id="PS50977">
    <property type="entry name" value="HTH_TETR_2"/>
    <property type="match status" value="1"/>
</dbReference>
<evidence type="ECO:0000256" key="2">
    <source>
        <dbReference type="PROSITE-ProRule" id="PRU00335"/>
    </source>
</evidence>
<dbReference type="KEGG" id="slz:B5P37_05390"/>
<reference evidence="4 5" key="1">
    <citation type="submission" date="2017-04" db="EMBL/GenBank/DDBJ databases">
        <authorList>
            <person name="Veseli I.A."/>
            <person name="Tang C."/>
            <person name="Pombert J.-F."/>
        </authorList>
    </citation>
    <scope>NUCLEOTIDE SEQUENCE [LARGE SCALE GENOMIC DNA]</scope>
    <source>
        <strain evidence="4 5">ATCC 700373</strain>
    </source>
</reference>
<dbReference type="InterPro" id="IPR001647">
    <property type="entry name" value="HTH_TetR"/>
</dbReference>
<proteinExistence type="predicted"/>
<dbReference type="AlphaFoldDB" id="A0AAC9WJ27"/>
<dbReference type="PANTHER" id="PTHR43479:SF11">
    <property type="entry name" value="ACREF_ENVCD OPERON REPRESSOR-RELATED"/>
    <property type="match status" value="1"/>
</dbReference>
<evidence type="ECO:0000256" key="1">
    <source>
        <dbReference type="ARBA" id="ARBA00023125"/>
    </source>
</evidence>
<dbReference type="Proteomes" id="UP000242864">
    <property type="component" value="Chromosome"/>
</dbReference>
<evidence type="ECO:0000259" key="3">
    <source>
        <dbReference type="PROSITE" id="PS50977"/>
    </source>
</evidence>
<feature type="domain" description="HTH tetR-type" evidence="3">
    <location>
        <begin position="11"/>
        <end position="71"/>
    </location>
</feature>
<accession>A0AAC9WJ27</accession>
<sequence length="191" mass="22217">MNHLSKRRDAIRNEQLILDTAQTLFDTSNVEAVSMKKIAETAQIGTGTLYRHFSSKSDICSALLAHEVTRMFERIAQRKKQISDPHELLRFIFLSLIELMEKNVALIKEIERTDKQKRVMMQTPFYIKLKEEVMACVIALDVVKDADFLTDMLINSFSADVFEYQHYVKQIPSEQFVDRILKIFIRGIQSN</sequence>
<feature type="DNA-binding region" description="H-T-H motif" evidence="2">
    <location>
        <begin position="34"/>
        <end position="53"/>
    </location>
</feature>
<organism evidence="4 5">
    <name type="scientific">Staphylococcus lutrae</name>
    <dbReference type="NCBI Taxonomy" id="155085"/>
    <lineage>
        <taxon>Bacteria</taxon>
        <taxon>Bacillati</taxon>
        <taxon>Bacillota</taxon>
        <taxon>Bacilli</taxon>
        <taxon>Bacillales</taxon>
        <taxon>Staphylococcaceae</taxon>
        <taxon>Staphylococcus</taxon>
    </lineage>
</organism>
<dbReference type="Gene3D" id="1.10.357.10">
    <property type="entry name" value="Tetracycline Repressor, domain 2"/>
    <property type="match status" value="1"/>
</dbReference>
<dbReference type="PANTHER" id="PTHR43479">
    <property type="entry name" value="ACREF/ENVCD OPERON REPRESSOR-RELATED"/>
    <property type="match status" value="1"/>
</dbReference>
<dbReference type="PRINTS" id="PR00455">
    <property type="entry name" value="HTHTETR"/>
</dbReference>
<name>A0AAC9WJ27_9STAP</name>
<dbReference type="GO" id="GO:0003677">
    <property type="term" value="F:DNA binding"/>
    <property type="evidence" value="ECO:0007669"/>
    <property type="project" value="UniProtKB-UniRule"/>
</dbReference>
<protein>
    <submittedName>
        <fullName evidence="4">TetR family transcriptional regulator</fullName>
    </submittedName>
</protein>